<dbReference type="EMBL" id="UINC01000700">
    <property type="protein sequence ID" value="SUZ59814.1"/>
    <property type="molecule type" value="Genomic_DNA"/>
</dbReference>
<dbReference type="CDD" id="cd01895">
    <property type="entry name" value="EngA2"/>
    <property type="match status" value="1"/>
</dbReference>
<dbReference type="InterPro" id="IPR005225">
    <property type="entry name" value="Small_GTP-bd"/>
</dbReference>
<evidence type="ECO:0000256" key="4">
    <source>
        <dbReference type="ARBA" id="ARBA00022737"/>
    </source>
</evidence>
<dbReference type="GO" id="GO:0043022">
    <property type="term" value="F:ribosome binding"/>
    <property type="evidence" value="ECO:0007669"/>
    <property type="project" value="TreeGrafter"/>
</dbReference>
<gene>
    <name evidence="9" type="ORF">METZ01_LOCUS12668</name>
</gene>
<dbReference type="PROSITE" id="PS51712">
    <property type="entry name" value="G_ENGA"/>
    <property type="match status" value="2"/>
</dbReference>
<dbReference type="GO" id="GO:0042254">
    <property type="term" value="P:ribosome biogenesis"/>
    <property type="evidence" value="ECO:0007669"/>
    <property type="project" value="UniProtKB-KW"/>
</dbReference>
<dbReference type="NCBIfam" id="TIGR03594">
    <property type="entry name" value="GTPase_EngA"/>
    <property type="match status" value="1"/>
</dbReference>
<dbReference type="PANTHER" id="PTHR43834:SF6">
    <property type="entry name" value="GTPASE DER"/>
    <property type="match status" value="1"/>
</dbReference>
<evidence type="ECO:0000256" key="3">
    <source>
        <dbReference type="ARBA" id="ARBA00022517"/>
    </source>
</evidence>
<dbReference type="Gene3D" id="3.30.300.20">
    <property type="match status" value="1"/>
</dbReference>
<reference evidence="9" key="1">
    <citation type="submission" date="2018-05" db="EMBL/GenBank/DDBJ databases">
        <authorList>
            <person name="Lanie J.A."/>
            <person name="Ng W.-L."/>
            <person name="Kazmierczak K.M."/>
            <person name="Andrzejewski T.M."/>
            <person name="Davidsen T.M."/>
            <person name="Wayne K.J."/>
            <person name="Tettelin H."/>
            <person name="Glass J.I."/>
            <person name="Rusch D."/>
            <person name="Podicherti R."/>
            <person name="Tsui H.-C.T."/>
            <person name="Winkler M.E."/>
        </authorList>
    </citation>
    <scope>NUCLEOTIDE SEQUENCE</scope>
</reference>
<keyword evidence="5" id="KW-0547">Nucleotide-binding</keyword>
<dbReference type="InterPro" id="IPR006073">
    <property type="entry name" value="GTP-bd"/>
</dbReference>
<dbReference type="InterPro" id="IPR032859">
    <property type="entry name" value="KH_dom-like"/>
</dbReference>
<dbReference type="Pfam" id="PF14714">
    <property type="entry name" value="KH_dom-like"/>
    <property type="match status" value="1"/>
</dbReference>
<keyword evidence="3" id="KW-0690">Ribosome biogenesis</keyword>
<dbReference type="HAMAP" id="MF_00195">
    <property type="entry name" value="GTPase_Der"/>
    <property type="match status" value="1"/>
</dbReference>
<evidence type="ECO:0000256" key="1">
    <source>
        <dbReference type="ARBA" id="ARBA00008279"/>
    </source>
</evidence>
<dbReference type="InterPro" id="IPR027417">
    <property type="entry name" value="P-loop_NTPase"/>
</dbReference>
<comment type="similarity">
    <text evidence="1">Belongs to the TRAFAC class TrmE-Era-EngA-EngB-Septin-like GTPase superfamily. EngA (Der) GTPase family.</text>
</comment>
<dbReference type="PIRSF" id="PIRSF006485">
    <property type="entry name" value="GTP-binding_EngA"/>
    <property type="match status" value="1"/>
</dbReference>
<organism evidence="9">
    <name type="scientific">marine metagenome</name>
    <dbReference type="NCBI Taxonomy" id="408172"/>
    <lineage>
        <taxon>unclassified sequences</taxon>
        <taxon>metagenomes</taxon>
        <taxon>ecological metagenomes</taxon>
    </lineage>
</organism>
<keyword evidence="6" id="KW-0342">GTP-binding</keyword>
<dbReference type="FunFam" id="3.40.50.300:FF:000040">
    <property type="entry name" value="GTPase Der"/>
    <property type="match status" value="1"/>
</dbReference>
<dbReference type="Gene3D" id="3.40.50.300">
    <property type="entry name" value="P-loop containing nucleotide triphosphate hydrolases"/>
    <property type="match status" value="2"/>
</dbReference>
<keyword evidence="4" id="KW-0677">Repeat</keyword>
<protein>
    <recommendedName>
        <fullName evidence="2">GTPase Der</fullName>
    </recommendedName>
    <alternativeName>
        <fullName evidence="7">GTP-binding protein EngA</fullName>
    </alternativeName>
</protein>
<feature type="domain" description="EngA-type G" evidence="8">
    <location>
        <begin position="5"/>
        <end position="169"/>
    </location>
</feature>
<evidence type="ECO:0000259" key="8">
    <source>
        <dbReference type="PROSITE" id="PS51712"/>
    </source>
</evidence>
<dbReference type="CDD" id="cd01894">
    <property type="entry name" value="EngA1"/>
    <property type="match status" value="1"/>
</dbReference>
<evidence type="ECO:0000256" key="2">
    <source>
        <dbReference type="ARBA" id="ARBA00020953"/>
    </source>
</evidence>
<dbReference type="SUPFAM" id="SSF52540">
    <property type="entry name" value="P-loop containing nucleoside triphosphate hydrolases"/>
    <property type="match status" value="2"/>
</dbReference>
<evidence type="ECO:0000256" key="6">
    <source>
        <dbReference type="ARBA" id="ARBA00023134"/>
    </source>
</evidence>
<dbReference type="InterPro" id="IPR031166">
    <property type="entry name" value="G_ENGA"/>
</dbReference>
<evidence type="ECO:0000313" key="9">
    <source>
        <dbReference type="EMBL" id="SUZ59814.1"/>
    </source>
</evidence>
<sequence>MAHNPLIAIVGRPNVGKSTFFNRMLKSRKAIVDSQEGITRDRVYGTIDWAGYPLEFVDTGGYIPDDMDVLNAAVRKQAQAAIEEAEMILFMVDGRVPPTSSDSLLAQFVRESGKPHLLAVNKCDSRNQDDQCYLYYELGFETVLPISALHGRLTGDLLDVVIEKLKLDQKVFSDKDQKVLRLAIVGMPNVGKSSLTNALLKKEQTIVTPIAGTTRDSIDTSLRWYGKDIILVDTAGLRKKSKVEDNIEYYSNVRTYQAISRADVVVVMLDAHKGVMKQDKTIAQHVIQKGKGLVMVVNKWDLVTKNSSTLKEFQRKITHQFKALDYYPSLFISALTKQRVSKVLDFVWNVYQARQQKINTKDLNSWLEKVQRIKAPPAPKGKEIKIKFMTQVNVSPPIFACFCNYPKLMPASYQRFFENQFRESFNFEGVPLIFSFRKK</sequence>
<evidence type="ECO:0000256" key="5">
    <source>
        <dbReference type="ARBA" id="ARBA00022741"/>
    </source>
</evidence>
<dbReference type="InterPro" id="IPR015946">
    <property type="entry name" value="KH_dom-like_a/b"/>
</dbReference>
<dbReference type="InterPro" id="IPR016484">
    <property type="entry name" value="GTPase_Der"/>
</dbReference>
<feature type="domain" description="EngA-type G" evidence="8">
    <location>
        <begin position="180"/>
        <end position="355"/>
    </location>
</feature>
<dbReference type="PRINTS" id="PR00326">
    <property type="entry name" value="GTP1OBG"/>
</dbReference>
<dbReference type="NCBIfam" id="TIGR00231">
    <property type="entry name" value="small_GTP"/>
    <property type="match status" value="2"/>
</dbReference>
<evidence type="ECO:0000256" key="7">
    <source>
        <dbReference type="ARBA" id="ARBA00032345"/>
    </source>
</evidence>
<proteinExistence type="inferred from homology"/>
<dbReference type="PANTHER" id="PTHR43834">
    <property type="entry name" value="GTPASE DER"/>
    <property type="match status" value="1"/>
</dbReference>
<dbReference type="GO" id="GO:0005525">
    <property type="term" value="F:GTP binding"/>
    <property type="evidence" value="ECO:0007669"/>
    <property type="project" value="UniProtKB-KW"/>
</dbReference>
<dbReference type="AlphaFoldDB" id="A0A381P008"/>
<dbReference type="Pfam" id="PF01926">
    <property type="entry name" value="MMR_HSR1"/>
    <property type="match status" value="2"/>
</dbReference>
<name>A0A381P008_9ZZZZ</name>
<dbReference type="FunFam" id="3.30.300.20:FF:000004">
    <property type="entry name" value="GTPase Der"/>
    <property type="match status" value="1"/>
</dbReference>
<accession>A0A381P008</accession>